<protein>
    <recommendedName>
        <fullName evidence="1">Calcineurin-like phosphoesterase domain-containing protein</fullName>
    </recommendedName>
</protein>
<dbReference type="PANTHER" id="PTHR37844">
    <property type="entry name" value="SER/THR PROTEIN PHOSPHATASE SUPERFAMILY (AFU_ORTHOLOGUE AFUA_1G14840)"/>
    <property type="match status" value="1"/>
</dbReference>
<dbReference type="AlphaFoldDB" id="A0A1V6PSI0"/>
<dbReference type="GO" id="GO:0016787">
    <property type="term" value="F:hydrolase activity"/>
    <property type="evidence" value="ECO:0007669"/>
    <property type="project" value="InterPro"/>
</dbReference>
<feature type="domain" description="Calcineurin-like phosphoesterase" evidence="1">
    <location>
        <begin position="14"/>
        <end position="198"/>
    </location>
</feature>
<dbReference type="EMBL" id="MDYN01000042">
    <property type="protein sequence ID" value="OQD79891.1"/>
    <property type="molecule type" value="Genomic_DNA"/>
</dbReference>
<sequence length="228" mass="26268">MREFDVNSMATFQILSDLHLENPSAYDTFEISPTAPYLALLGDIGVVKDDGFFPFLETQLRQFKVVFFLLGNHEPYYSAWDKARWKLEQFSHSIKQRSETEEVGDFVFLNQTRFELSPEITVLGCTLYSRVNEAQREHVSFGLNDFYHINDWTVEDHTAAHEADLKWLNEQVSHVAANEPRRMIVIFTHHSPITLDLRAVDPRHGDSPLSSGFATDLSMEICWTSPLL</sequence>
<dbReference type="Gene3D" id="3.60.21.10">
    <property type="match status" value="1"/>
</dbReference>
<accession>A0A1V6PSI0</accession>
<proteinExistence type="predicted"/>
<dbReference type="SUPFAM" id="SSF56300">
    <property type="entry name" value="Metallo-dependent phosphatases"/>
    <property type="match status" value="1"/>
</dbReference>
<gene>
    <name evidence="2" type="ORF">PENANT_c042G08331</name>
</gene>
<dbReference type="Pfam" id="PF00149">
    <property type="entry name" value="Metallophos"/>
    <property type="match status" value="1"/>
</dbReference>
<comment type="caution">
    <text evidence="2">The sequence shown here is derived from an EMBL/GenBank/DDBJ whole genome shotgun (WGS) entry which is preliminary data.</text>
</comment>
<dbReference type="InterPro" id="IPR029052">
    <property type="entry name" value="Metallo-depent_PP-like"/>
</dbReference>
<name>A0A1V6PSI0_9EURO</name>
<organism evidence="2 3">
    <name type="scientific">Penicillium antarcticum</name>
    <dbReference type="NCBI Taxonomy" id="416450"/>
    <lineage>
        <taxon>Eukaryota</taxon>
        <taxon>Fungi</taxon>
        <taxon>Dikarya</taxon>
        <taxon>Ascomycota</taxon>
        <taxon>Pezizomycotina</taxon>
        <taxon>Eurotiomycetes</taxon>
        <taxon>Eurotiomycetidae</taxon>
        <taxon>Eurotiales</taxon>
        <taxon>Aspergillaceae</taxon>
        <taxon>Penicillium</taxon>
    </lineage>
</organism>
<evidence type="ECO:0000313" key="3">
    <source>
        <dbReference type="Proteomes" id="UP000191672"/>
    </source>
</evidence>
<evidence type="ECO:0000259" key="1">
    <source>
        <dbReference type="Pfam" id="PF00149"/>
    </source>
</evidence>
<dbReference type="Proteomes" id="UP000191672">
    <property type="component" value="Unassembled WGS sequence"/>
</dbReference>
<dbReference type="InterPro" id="IPR004843">
    <property type="entry name" value="Calcineurin-like_PHP"/>
</dbReference>
<evidence type="ECO:0000313" key="2">
    <source>
        <dbReference type="EMBL" id="OQD79891.1"/>
    </source>
</evidence>
<dbReference type="PANTHER" id="PTHR37844:SF2">
    <property type="entry name" value="SER_THR PROTEIN PHOSPHATASE SUPERFAMILY (AFU_ORTHOLOGUE AFUA_1G14840)"/>
    <property type="match status" value="1"/>
</dbReference>
<reference evidence="3" key="1">
    <citation type="journal article" date="2017" name="Nat. Microbiol.">
        <title>Global analysis of biosynthetic gene clusters reveals vast potential of secondary metabolite production in Penicillium species.</title>
        <authorList>
            <person name="Nielsen J.C."/>
            <person name="Grijseels S."/>
            <person name="Prigent S."/>
            <person name="Ji B."/>
            <person name="Dainat J."/>
            <person name="Nielsen K.F."/>
            <person name="Frisvad J.C."/>
            <person name="Workman M."/>
            <person name="Nielsen J."/>
        </authorList>
    </citation>
    <scope>NUCLEOTIDE SEQUENCE [LARGE SCALE GENOMIC DNA]</scope>
    <source>
        <strain evidence="3">IBT 31811</strain>
    </source>
</reference>
<keyword evidence="3" id="KW-1185">Reference proteome</keyword>